<evidence type="ECO:0000313" key="4">
    <source>
        <dbReference type="EMBL" id="EEH51227.1"/>
    </source>
</evidence>
<name>C1N8R9_MICPC</name>
<dbReference type="Proteomes" id="UP000001876">
    <property type="component" value="Unassembled WGS sequence"/>
</dbReference>
<accession>C1N8R9</accession>
<organism evidence="5">
    <name type="scientific">Micromonas pusilla (strain CCMP1545)</name>
    <name type="common">Picoplanktonic green alga</name>
    <dbReference type="NCBI Taxonomy" id="564608"/>
    <lineage>
        <taxon>Eukaryota</taxon>
        <taxon>Viridiplantae</taxon>
        <taxon>Chlorophyta</taxon>
        <taxon>Mamiellophyceae</taxon>
        <taxon>Mamiellales</taxon>
        <taxon>Mamiellaceae</taxon>
        <taxon>Micromonas</taxon>
    </lineage>
</organism>
<dbReference type="KEGG" id="mpp:MICPUCDRAFT_54217"/>
<evidence type="ECO:0000256" key="2">
    <source>
        <dbReference type="ARBA" id="ARBA00022803"/>
    </source>
</evidence>
<dbReference type="InterPro" id="IPR039663">
    <property type="entry name" value="AIP/AIPL1/TTC9"/>
</dbReference>
<dbReference type="SUPFAM" id="SSF48452">
    <property type="entry name" value="TPR-like"/>
    <property type="match status" value="1"/>
</dbReference>
<feature type="region of interest" description="Disordered" evidence="3">
    <location>
        <begin position="1"/>
        <end position="36"/>
    </location>
</feature>
<reference evidence="4 5" key="1">
    <citation type="journal article" date="2009" name="Science">
        <title>Green evolution and dynamic adaptations revealed by genomes of the marine picoeukaryotes Micromonas.</title>
        <authorList>
            <person name="Worden A.Z."/>
            <person name="Lee J.H."/>
            <person name="Mock T."/>
            <person name="Rouze P."/>
            <person name="Simmons M.P."/>
            <person name="Aerts A.L."/>
            <person name="Allen A.E."/>
            <person name="Cuvelier M.L."/>
            <person name="Derelle E."/>
            <person name="Everett M.V."/>
            <person name="Foulon E."/>
            <person name="Grimwood J."/>
            <person name="Gundlach H."/>
            <person name="Henrissat B."/>
            <person name="Napoli C."/>
            <person name="McDonald S.M."/>
            <person name="Parker M.S."/>
            <person name="Rombauts S."/>
            <person name="Salamov A."/>
            <person name="Von Dassow P."/>
            <person name="Badger J.H."/>
            <person name="Coutinho P.M."/>
            <person name="Demir E."/>
            <person name="Dubchak I."/>
            <person name="Gentemann C."/>
            <person name="Eikrem W."/>
            <person name="Gready J.E."/>
            <person name="John U."/>
            <person name="Lanier W."/>
            <person name="Lindquist E.A."/>
            <person name="Lucas S."/>
            <person name="Mayer K.F."/>
            <person name="Moreau H."/>
            <person name="Not F."/>
            <person name="Otillar R."/>
            <person name="Panaud O."/>
            <person name="Pangilinan J."/>
            <person name="Paulsen I."/>
            <person name="Piegu B."/>
            <person name="Poliakov A."/>
            <person name="Robbens S."/>
            <person name="Schmutz J."/>
            <person name="Toulza E."/>
            <person name="Wyss T."/>
            <person name="Zelensky A."/>
            <person name="Zhou K."/>
            <person name="Armbrust E.V."/>
            <person name="Bhattacharya D."/>
            <person name="Goodenough U.W."/>
            <person name="Van de Peer Y."/>
            <person name="Grigoriev I.V."/>
        </authorList>
    </citation>
    <scope>NUCLEOTIDE SEQUENCE [LARGE SCALE GENOMIC DNA]</scope>
    <source>
        <strain evidence="4 5">CCMP1545</strain>
    </source>
</reference>
<gene>
    <name evidence="4" type="ORF">MICPUCDRAFT_54217</name>
</gene>
<dbReference type="InterPro" id="IPR011990">
    <property type="entry name" value="TPR-like_helical_dom_sf"/>
</dbReference>
<evidence type="ECO:0000313" key="5">
    <source>
        <dbReference type="Proteomes" id="UP000001876"/>
    </source>
</evidence>
<evidence type="ECO:0000256" key="1">
    <source>
        <dbReference type="ARBA" id="ARBA00022737"/>
    </source>
</evidence>
<sequence length="424" mass="47581">MARIEEASSEDDDDARTRQRRAATTHAGTSSESFNDILQKAAEMKTAQLKDKRREWEASPDFMKNTMAYDKDDTLVALRKDGTVREKIDHATPAKARGNELYAEGLYEDAMSEYTKAIAVFRYWNRETVGNEQNLVCFKDDETTTPTDPAARAFVSSVLLNASACMAKIDAARDPDTPPTHVDGIVWTCTEVLNIDDACVKAYYRRAIALASAGSSVALEKAVKDLARAARLAPSDALVRDALRKHRSEYDAQCAKDRKTYGGAFKTKDGLYTKEDEESMRAAAEAKCKEIDAMREMSDDEIKARARARGIDLDDAKVRKQFEDRARARHDAEMAAKAREFGIDLSDPDVKKMLALVEKENAARMEGFDVDAKLPAWRRWLYLAFDKNNTFSVQNFLYVLIAVRAPARAFRFVSIVLRAFAFVS</sequence>
<dbReference type="PANTHER" id="PTHR11242">
    <property type="entry name" value="ARYL HYDROCARBON RECEPTOR INTERACTING PROTEIN RELATED"/>
    <property type="match status" value="1"/>
</dbReference>
<dbReference type="STRING" id="564608.C1N8R9"/>
<proteinExistence type="predicted"/>
<dbReference type="AlphaFoldDB" id="C1N8R9"/>
<dbReference type="EMBL" id="GG663751">
    <property type="protein sequence ID" value="EEH51227.1"/>
    <property type="molecule type" value="Genomic_DNA"/>
</dbReference>
<dbReference type="PANTHER" id="PTHR11242:SF0">
    <property type="entry name" value="TPR_REGION DOMAIN-CONTAINING PROTEIN"/>
    <property type="match status" value="1"/>
</dbReference>
<dbReference type="OMA" id="WTCTEVL"/>
<dbReference type="RefSeq" id="XP_003064322.1">
    <property type="nucleotide sequence ID" value="XM_003064276.1"/>
</dbReference>
<dbReference type="eggNOG" id="KOG0543">
    <property type="taxonomic scope" value="Eukaryota"/>
</dbReference>
<keyword evidence="1" id="KW-0677">Repeat</keyword>
<evidence type="ECO:0000256" key="3">
    <source>
        <dbReference type="SAM" id="MobiDB-lite"/>
    </source>
</evidence>
<protein>
    <submittedName>
        <fullName evidence="4">Predicted protein</fullName>
    </submittedName>
</protein>
<keyword evidence="2" id="KW-0802">TPR repeat</keyword>
<dbReference type="OrthoDB" id="498540at2759"/>
<dbReference type="Gene3D" id="1.25.40.10">
    <property type="entry name" value="Tetratricopeptide repeat domain"/>
    <property type="match status" value="1"/>
</dbReference>
<keyword evidence="5" id="KW-1185">Reference proteome</keyword>
<dbReference type="GeneID" id="9689937"/>